<accession>A0A0E9V518</accession>
<reference evidence="1" key="2">
    <citation type="journal article" date="2015" name="Fish Shellfish Immunol.">
        <title>Early steps in the European eel (Anguilla anguilla)-Vibrio vulnificus interaction in the gills: Role of the RtxA13 toxin.</title>
        <authorList>
            <person name="Callol A."/>
            <person name="Pajuelo D."/>
            <person name="Ebbesson L."/>
            <person name="Teles M."/>
            <person name="MacKenzie S."/>
            <person name="Amaro C."/>
        </authorList>
    </citation>
    <scope>NUCLEOTIDE SEQUENCE</scope>
</reference>
<proteinExistence type="predicted"/>
<name>A0A0E9V518_ANGAN</name>
<organism evidence="1">
    <name type="scientific">Anguilla anguilla</name>
    <name type="common">European freshwater eel</name>
    <name type="synonym">Muraena anguilla</name>
    <dbReference type="NCBI Taxonomy" id="7936"/>
    <lineage>
        <taxon>Eukaryota</taxon>
        <taxon>Metazoa</taxon>
        <taxon>Chordata</taxon>
        <taxon>Craniata</taxon>
        <taxon>Vertebrata</taxon>
        <taxon>Euteleostomi</taxon>
        <taxon>Actinopterygii</taxon>
        <taxon>Neopterygii</taxon>
        <taxon>Teleostei</taxon>
        <taxon>Anguilliformes</taxon>
        <taxon>Anguillidae</taxon>
        <taxon>Anguilla</taxon>
    </lineage>
</organism>
<reference evidence="1" key="1">
    <citation type="submission" date="2014-11" db="EMBL/GenBank/DDBJ databases">
        <authorList>
            <person name="Amaro Gonzalez C."/>
        </authorList>
    </citation>
    <scope>NUCLEOTIDE SEQUENCE</scope>
</reference>
<protein>
    <submittedName>
        <fullName evidence="1">Uncharacterized protein</fullName>
    </submittedName>
</protein>
<evidence type="ECO:0000313" key="1">
    <source>
        <dbReference type="EMBL" id="JAH72313.1"/>
    </source>
</evidence>
<dbReference type="AlphaFoldDB" id="A0A0E9V518"/>
<sequence length="60" mass="6914">MGCTSFLLKERNTGRPLQKSVFFNSRGLCRTFENTEPFKKNGDSICKTNCKKQSTLFFLD</sequence>
<dbReference type="EMBL" id="GBXM01036264">
    <property type="protein sequence ID" value="JAH72313.1"/>
    <property type="molecule type" value="Transcribed_RNA"/>
</dbReference>